<dbReference type="GeneID" id="91294960"/>
<organism evidence="1 4">
    <name type="scientific">Streptomyces avermitilis</name>
    <dbReference type="NCBI Taxonomy" id="33903"/>
    <lineage>
        <taxon>Bacteria</taxon>
        <taxon>Bacillati</taxon>
        <taxon>Actinomycetota</taxon>
        <taxon>Actinomycetes</taxon>
        <taxon>Kitasatosporales</taxon>
        <taxon>Streptomycetaceae</taxon>
        <taxon>Streptomyces</taxon>
    </lineage>
</organism>
<dbReference type="STRING" id="33903.AQJ43_32670"/>
<dbReference type="Proteomes" id="UP000299211">
    <property type="component" value="Unassembled WGS sequence"/>
</dbReference>
<dbReference type="SUPFAM" id="SSF56214">
    <property type="entry name" value="4'-phosphopantetheinyl transferase"/>
    <property type="match status" value="1"/>
</dbReference>
<gene>
    <name evidence="1" type="ORF">SAV14893_015880</name>
    <name evidence="2" type="ORF">SAV31267_071900</name>
</gene>
<evidence type="ECO:0000313" key="4">
    <source>
        <dbReference type="Proteomes" id="UP000302139"/>
    </source>
</evidence>
<dbReference type="Proteomes" id="UP000302139">
    <property type="component" value="Unassembled WGS sequence"/>
</dbReference>
<dbReference type="InterPro" id="IPR037143">
    <property type="entry name" value="4-PPantetheinyl_Trfase_dom_sf"/>
</dbReference>
<reference evidence="2 3" key="1">
    <citation type="submission" date="2019-04" db="EMBL/GenBank/DDBJ databases">
        <title>Draft genome sequences of Streptomyces avermitilis ATCC 31267.</title>
        <authorList>
            <person name="Komaki H."/>
            <person name="Tamura T."/>
            <person name="Hosoyama A."/>
        </authorList>
    </citation>
    <scope>NUCLEOTIDE SEQUENCE [LARGE SCALE GENOMIC DNA]</scope>
    <source>
        <strain evidence="2 3">ATCC 31267</strain>
    </source>
</reference>
<dbReference type="AlphaFoldDB" id="A0A4D4LMD8"/>
<evidence type="ECO:0000313" key="3">
    <source>
        <dbReference type="Proteomes" id="UP000299211"/>
    </source>
</evidence>
<dbReference type="RefSeq" id="WP_010983826.1">
    <property type="nucleotide sequence ID" value="NZ_BAABTN010000183.1"/>
</dbReference>
<accession>A0A4D4LMD8</accession>
<reference evidence="1 4" key="2">
    <citation type="submission" date="2019-04" db="EMBL/GenBank/DDBJ databases">
        <title>Draft genome sequences of Streptomyces avermitilis NBRC 14893.</title>
        <authorList>
            <person name="Komaki H."/>
            <person name="Tamura T."/>
            <person name="Hosoyama A."/>
        </authorList>
    </citation>
    <scope>NUCLEOTIDE SEQUENCE [LARGE SCALE GENOMIC DNA]</scope>
    <source>
        <strain evidence="1 4">NBRC 14893</strain>
    </source>
</reference>
<proteinExistence type="predicted"/>
<evidence type="ECO:0000313" key="2">
    <source>
        <dbReference type="EMBL" id="GDY77705.1"/>
    </source>
</evidence>
<name>A0A4D4LMD8_STRAX</name>
<dbReference type="EMBL" id="BJHX01000001">
    <property type="protein sequence ID" value="GDY62195.1"/>
    <property type="molecule type" value="Genomic_DNA"/>
</dbReference>
<dbReference type="GO" id="GO:0008897">
    <property type="term" value="F:holo-[acyl-carrier-protein] synthase activity"/>
    <property type="evidence" value="ECO:0007669"/>
    <property type="project" value="InterPro"/>
</dbReference>
<dbReference type="GO" id="GO:0000287">
    <property type="term" value="F:magnesium ion binding"/>
    <property type="evidence" value="ECO:0007669"/>
    <property type="project" value="InterPro"/>
</dbReference>
<sequence>MGPRLLFSAKVSVHKAWYPVTRRRLDFQEAFLDLAPDGTFTARALVPAPPELACVHGRWVADSSHVLSWTAATVNASTH</sequence>
<comment type="caution">
    <text evidence="1">The sequence shown here is derived from an EMBL/GenBank/DDBJ whole genome shotgun (WGS) entry which is preliminary data.</text>
</comment>
<dbReference type="EMBL" id="BJHY01000001">
    <property type="protein sequence ID" value="GDY77705.1"/>
    <property type="molecule type" value="Genomic_DNA"/>
</dbReference>
<evidence type="ECO:0000313" key="1">
    <source>
        <dbReference type="EMBL" id="GDY62195.1"/>
    </source>
</evidence>
<protein>
    <submittedName>
        <fullName evidence="1">Uncharacterized protein</fullName>
    </submittedName>
</protein>